<dbReference type="PANTHER" id="PTHR16458">
    <property type="entry name" value="GLYCINE N-METHYLTRANSFERASE"/>
    <property type="match status" value="1"/>
</dbReference>
<proteinExistence type="predicted"/>
<dbReference type="GO" id="GO:0017174">
    <property type="term" value="F:glycine N-methyltransferase activity"/>
    <property type="evidence" value="ECO:0007669"/>
    <property type="project" value="UniProtKB-EC"/>
</dbReference>
<dbReference type="AlphaFoldDB" id="A0A4C1SML7"/>
<evidence type="ECO:0000256" key="6">
    <source>
        <dbReference type="ARBA" id="ARBA00022954"/>
    </source>
</evidence>
<comment type="catalytic activity">
    <reaction evidence="7">
        <text>glycine + S-adenosyl-L-methionine = sarcosine + S-adenosyl-L-homocysteine + H(+)</text>
        <dbReference type="Rhea" id="RHEA:19937"/>
        <dbReference type="ChEBI" id="CHEBI:15378"/>
        <dbReference type="ChEBI" id="CHEBI:57305"/>
        <dbReference type="ChEBI" id="CHEBI:57433"/>
        <dbReference type="ChEBI" id="CHEBI:57856"/>
        <dbReference type="ChEBI" id="CHEBI:59789"/>
        <dbReference type="EC" id="2.1.1.20"/>
    </reaction>
    <physiologicalReaction direction="left-to-right" evidence="7">
        <dbReference type="Rhea" id="RHEA:19938"/>
    </physiologicalReaction>
</comment>
<sequence>MAADEVFASRSAGIPSEGVKDQYADGKAARIWKKFVGDGNERIGKYKDFLIGLLKTHNCVTILDAACGTGIAIMAREGDRDLDGKIGDKKLREREGGNME</sequence>
<protein>
    <recommendedName>
        <fullName evidence="2">Glycine N-methyltransferase</fullName>
        <ecNumber evidence="1">2.1.1.20</ecNumber>
    </recommendedName>
</protein>
<dbReference type="GO" id="GO:0005829">
    <property type="term" value="C:cytosol"/>
    <property type="evidence" value="ECO:0007669"/>
    <property type="project" value="TreeGrafter"/>
</dbReference>
<dbReference type="GO" id="GO:0005542">
    <property type="term" value="F:folic acid binding"/>
    <property type="evidence" value="ECO:0007669"/>
    <property type="project" value="UniProtKB-KW"/>
</dbReference>
<evidence type="ECO:0000313" key="8">
    <source>
        <dbReference type="EMBL" id="GBP03235.1"/>
    </source>
</evidence>
<evidence type="ECO:0000256" key="1">
    <source>
        <dbReference type="ARBA" id="ARBA00011999"/>
    </source>
</evidence>
<dbReference type="GO" id="GO:0042802">
    <property type="term" value="F:identical protein binding"/>
    <property type="evidence" value="ECO:0007669"/>
    <property type="project" value="TreeGrafter"/>
</dbReference>
<dbReference type="GO" id="GO:0046500">
    <property type="term" value="P:S-adenosylmethionine metabolic process"/>
    <property type="evidence" value="ECO:0007669"/>
    <property type="project" value="TreeGrafter"/>
</dbReference>
<dbReference type="InterPro" id="IPR014369">
    <property type="entry name" value="Gly/Sar_N_MeTrfase"/>
</dbReference>
<accession>A0A4C1SML7</accession>
<name>A0A4C1SML7_EUMVA</name>
<dbReference type="GO" id="GO:0006730">
    <property type="term" value="P:one-carbon metabolic process"/>
    <property type="evidence" value="ECO:0007669"/>
    <property type="project" value="TreeGrafter"/>
</dbReference>
<evidence type="ECO:0000256" key="3">
    <source>
        <dbReference type="ARBA" id="ARBA00022603"/>
    </source>
</evidence>
<dbReference type="EC" id="2.1.1.20" evidence="1"/>
<dbReference type="GO" id="GO:0032259">
    <property type="term" value="P:methylation"/>
    <property type="evidence" value="ECO:0007669"/>
    <property type="project" value="UniProtKB-KW"/>
</dbReference>
<keyword evidence="3 8" id="KW-0489">Methyltransferase</keyword>
<comment type="caution">
    <text evidence="8">The sequence shown here is derived from an EMBL/GenBank/DDBJ whole genome shotgun (WGS) entry which is preliminary data.</text>
</comment>
<dbReference type="GO" id="GO:1904047">
    <property type="term" value="F:S-adenosyl-L-methionine binding"/>
    <property type="evidence" value="ECO:0007669"/>
    <property type="project" value="TreeGrafter"/>
</dbReference>
<reference evidence="8 9" key="1">
    <citation type="journal article" date="2019" name="Commun. Biol.">
        <title>The bagworm genome reveals a unique fibroin gene that provides high tensile strength.</title>
        <authorList>
            <person name="Kono N."/>
            <person name="Nakamura H."/>
            <person name="Ohtoshi R."/>
            <person name="Tomita M."/>
            <person name="Numata K."/>
            <person name="Arakawa K."/>
        </authorList>
    </citation>
    <scope>NUCLEOTIDE SEQUENCE [LARGE SCALE GENOMIC DNA]</scope>
</reference>
<dbReference type="SUPFAM" id="SSF53335">
    <property type="entry name" value="S-adenosyl-L-methionine-dependent methyltransferases"/>
    <property type="match status" value="1"/>
</dbReference>
<keyword evidence="4 8" id="KW-0808">Transferase</keyword>
<keyword evidence="9" id="KW-1185">Reference proteome</keyword>
<keyword evidence="5" id="KW-0949">S-adenosyl-L-methionine</keyword>
<dbReference type="GO" id="GO:0046498">
    <property type="term" value="P:S-adenosylhomocysteine metabolic process"/>
    <property type="evidence" value="ECO:0007669"/>
    <property type="project" value="TreeGrafter"/>
</dbReference>
<dbReference type="PANTHER" id="PTHR16458:SF2">
    <property type="entry name" value="GLYCINE N-METHYLTRANSFERASE"/>
    <property type="match status" value="1"/>
</dbReference>
<evidence type="ECO:0000256" key="2">
    <source>
        <dbReference type="ARBA" id="ARBA00019972"/>
    </source>
</evidence>
<dbReference type="EMBL" id="BGZK01000009">
    <property type="protein sequence ID" value="GBP03235.1"/>
    <property type="molecule type" value="Genomic_DNA"/>
</dbReference>
<evidence type="ECO:0000256" key="5">
    <source>
        <dbReference type="ARBA" id="ARBA00022691"/>
    </source>
</evidence>
<keyword evidence="6" id="KW-0290">Folate-binding</keyword>
<evidence type="ECO:0000256" key="4">
    <source>
        <dbReference type="ARBA" id="ARBA00022679"/>
    </source>
</evidence>
<dbReference type="STRING" id="151549.A0A4C1SML7"/>
<evidence type="ECO:0000313" key="9">
    <source>
        <dbReference type="Proteomes" id="UP000299102"/>
    </source>
</evidence>
<dbReference type="GO" id="GO:0006111">
    <property type="term" value="P:regulation of gluconeogenesis"/>
    <property type="evidence" value="ECO:0007669"/>
    <property type="project" value="TreeGrafter"/>
</dbReference>
<gene>
    <name evidence="8" type="primary">Gnmt</name>
    <name evidence="8" type="ORF">EVAR_2659_1</name>
</gene>
<dbReference type="GO" id="GO:0051289">
    <property type="term" value="P:protein homotetramerization"/>
    <property type="evidence" value="ECO:0007669"/>
    <property type="project" value="TreeGrafter"/>
</dbReference>
<dbReference type="Proteomes" id="UP000299102">
    <property type="component" value="Unassembled WGS sequence"/>
</dbReference>
<organism evidence="8 9">
    <name type="scientific">Eumeta variegata</name>
    <name type="common">Bagworm moth</name>
    <name type="synonym">Eumeta japonica</name>
    <dbReference type="NCBI Taxonomy" id="151549"/>
    <lineage>
        <taxon>Eukaryota</taxon>
        <taxon>Metazoa</taxon>
        <taxon>Ecdysozoa</taxon>
        <taxon>Arthropoda</taxon>
        <taxon>Hexapoda</taxon>
        <taxon>Insecta</taxon>
        <taxon>Pterygota</taxon>
        <taxon>Neoptera</taxon>
        <taxon>Endopterygota</taxon>
        <taxon>Lepidoptera</taxon>
        <taxon>Glossata</taxon>
        <taxon>Ditrysia</taxon>
        <taxon>Tineoidea</taxon>
        <taxon>Psychidae</taxon>
        <taxon>Oiketicinae</taxon>
        <taxon>Eumeta</taxon>
    </lineage>
</organism>
<dbReference type="GO" id="GO:1901052">
    <property type="term" value="P:sarcosine metabolic process"/>
    <property type="evidence" value="ECO:0007669"/>
    <property type="project" value="TreeGrafter"/>
</dbReference>
<dbReference type="GO" id="GO:0016594">
    <property type="term" value="F:glycine binding"/>
    <property type="evidence" value="ECO:0007669"/>
    <property type="project" value="TreeGrafter"/>
</dbReference>
<dbReference type="InterPro" id="IPR029063">
    <property type="entry name" value="SAM-dependent_MTases_sf"/>
</dbReference>
<evidence type="ECO:0000256" key="7">
    <source>
        <dbReference type="ARBA" id="ARBA00048261"/>
    </source>
</evidence>
<dbReference type="OrthoDB" id="3647at2759"/>